<feature type="modified residue" description="2-(S-cysteinyl)pyruvic acid O-phosphothioketal" evidence="12">
    <location>
        <position position="118"/>
    </location>
</feature>
<comment type="function">
    <text evidence="12">Cell wall formation. Adds enolpyruvyl to UDP-N-acetylglucosamine.</text>
</comment>
<evidence type="ECO:0000256" key="3">
    <source>
        <dbReference type="ARBA" id="ARBA00022490"/>
    </source>
</evidence>
<evidence type="ECO:0000259" key="13">
    <source>
        <dbReference type="Pfam" id="PF00275"/>
    </source>
</evidence>
<dbReference type="EC" id="2.5.1.7" evidence="12"/>
<gene>
    <name evidence="12 14" type="primary">murA</name>
    <name evidence="14" type="ORF">INF28_06760</name>
</gene>
<keyword evidence="7 12" id="KW-0573">Peptidoglycan synthesis</keyword>
<dbReference type="InterPro" id="IPR001986">
    <property type="entry name" value="Enolpyruvate_Tfrase_dom"/>
</dbReference>
<feature type="binding site" evidence="12">
    <location>
        <position position="328"/>
    </location>
    <ligand>
        <name>UDP-N-acetyl-alpha-D-glucosamine</name>
        <dbReference type="ChEBI" id="CHEBI:57705"/>
    </ligand>
</feature>
<dbReference type="PANTHER" id="PTHR43783:SF1">
    <property type="entry name" value="UDP-N-ACETYLGLUCOSAMINE 1-CARBOXYVINYLTRANSFERASE"/>
    <property type="match status" value="1"/>
</dbReference>
<dbReference type="EMBL" id="JADCKB010000011">
    <property type="protein sequence ID" value="MBE5040160.1"/>
    <property type="molecule type" value="Genomic_DNA"/>
</dbReference>
<keyword evidence="6 12" id="KW-0133">Cell shape</keyword>
<reference evidence="14" key="1">
    <citation type="submission" date="2020-10" db="EMBL/GenBank/DDBJ databases">
        <title>ChiBAC.</title>
        <authorList>
            <person name="Zenner C."/>
            <person name="Hitch T.C.A."/>
            <person name="Clavel T."/>
        </authorList>
    </citation>
    <scope>NUCLEOTIDE SEQUENCE</scope>
    <source>
        <strain evidence="14">DSM 107454</strain>
    </source>
</reference>
<evidence type="ECO:0000256" key="1">
    <source>
        <dbReference type="ARBA" id="ARBA00004496"/>
    </source>
</evidence>
<evidence type="ECO:0000256" key="4">
    <source>
        <dbReference type="ARBA" id="ARBA00022618"/>
    </source>
</evidence>
<evidence type="ECO:0000256" key="10">
    <source>
        <dbReference type="ARBA" id="ARBA00038367"/>
    </source>
</evidence>
<name>A0A9D5M3X7_9FIRM</name>
<feature type="binding site" evidence="12">
    <location>
        <position position="306"/>
    </location>
    <ligand>
        <name>UDP-N-acetyl-alpha-D-glucosamine</name>
        <dbReference type="ChEBI" id="CHEBI:57705"/>
    </ligand>
</feature>
<dbReference type="GO" id="GO:0019277">
    <property type="term" value="P:UDP-N-acetylgalactosamine biosynthetic process"/>
    <property type="evidence" value="ECO:0007669"/>
    <property type="project" value="InterPro"/>
</dbReference>
<dbReference type="PANTHER" id="PTHR43783">
    <property type="entry name" value="UDP-N-ACETYLGLUCOSAMINE 1-CARBOXYVINYLTRANSFERASE"/>
    <property type="match status" value="1"/>
</dbReference>
<dbReference type="GO" id="GO:0005737">
    <property type="term" value="C:cytoplasm"/>
    <property type="evidence" value="ECO:0007669"/>
    <property type="project" value="UniProtKB-SubCell"/>
</dbReference>
<dbReference type="HAMAP" id="MF_00111">
    <property type="entry name" value="MurA"/>
    <property type="match status" value="1"/>
</dbReference>
<dbReference type="GO" id="GO:0071555">
    <property type="term" value="P:cell wall organization"/>
    <property type="evidence" value="ECO:0007669"/>
    <property type="project" value="UniProtKB-KW"/>
</dbReference>
<keyword evidence="3 12" id="KW-0963">Cytoplasm</keyword>
<evidence type="ECO:0000256" key="9">
    <source>
        <dbReference type="ARBA" id="ARBA00023316"/>
    </source>
</evidence>
<feature type="binding site" evidence="12">
    <location>
        <begin position="22"/>
        <end position="23"/>
    </location>
    <ligand>
        <name>phosphoenolpyruvate</name>
        <dbReference type="ChEBI" id="CHEBI:58702"/>
    </ligand>
</feature>
<dbReference type="GO" id="GO:0008760">
    <property type="term" value="F:UDP-N-acetylglucosamine 1-carboxyvinyltransferase activity"/>
    <property type="evidence" value="ECO:0007669"/>
    <property type="project" value="UniProtKB-UniRule"/>
</dbReference>
<evidence type="ECO:0000256" key="7">
    <source>
        <dbReference type="ARBA" id="ARBA00022984"/>
    </source>
</evidence>
<evidence type="ECO:0000256" key="8">
    <source>
        <dbReference type="ARBA" id="ARBA00023306"/>
    </source>
</evidence>
<evidence type="ECO:0000256" key="5">
    <source>
        <dbReference type="ARBA" id="ARBA00022679"/>
    </source>
</evidence>
<dbReference type="Pfam" id="PF00275">
    <property type="entry name" value="EPSP_synthase"/>
    <property type="match status" value="1"/>
</dbReference>
<evidence type="ECO:0000313" key="14">
    <source>
        <dbReference type="EMBL" id="MBE5040160.1"/>
    </source>
</evidence>
<keyword evidence="5 12" id="KW-0808">Transferase</keyword>
<feature type="binding site" evidence="12">
    <location>
        <begin position="123"/>
        <end position="127"/>
    </location>
    <ligand>
        <name>UDP-N-acetyl-alpha-D-glucosamine</name>
        <dbReference type="ChEBI" id="CHEBI:57705"/>
    </ligand>
</feature>
<dbReference type="GO" id="GO:0051301">
    <property type="term" value="P:cell division"/>
    <property type="evidence" value="ECO:0007669"/>
    <property type="project" value="UniProtKB-KW"/>
</dbReference>
<evidence type="ECO:0000256" key="6">
    <source>
        <dbReference type="ARBA" id="ARBA00022960"/>
    </source>
</evidence>
<protein>
    <recommendedName>
        <fullName evidence="12">UDP-N-acetylglucosamine 1-carboxyvinyltransferase</fullName>
        <ecNumber evidence="12">2.5.1.7</ecNumber>
    </recommendedName>
    <alternativeName>
        <fullName evidence="12">Enoylpyruvate transferase</fullName>
    </alternativeName>
    <alternativeName>
        <fullName evidence="12">UDP-N-acetylglucosamine enolpyruvyl transferase</fullName>
        <shortName evidence="12">EPT</shortName>
    </alternativeName>
</protein>
<keyword evidence="12" id="KW-0670">Pyruvate</keyword>
<organism evidence="14 15">
    <name type="scientific">Ructibacterium gallinarum</name>
    <dbReference type="NCBI Taxonomy" id="2779355"/>
    <lineage>
        <taxon>Bacteria</taxon>
        <taxon>Bacillati</taxon>
        <taxon>Bacillota</taxon>
        <taxon>Clostridia</taxon>
        <taxon>Eubacteriales</taxon>
        <taxon>Oscillospiraceae</taxon>
        <taxon>Ructibacterium</taxon>
    </lineage>
</organism>
<dbReference type="AlphaFoldDB" id="A0A9D5M3X7"/>
<feature type="domain" description="Enolpyruvate transferase" evidence="13">
    <location>
        <begin position="7"/>
        <end position="407"/>
    </location>
</feature>
<feature type="binding site" evidence="12">
    <location>
        <position position="94"/>
    </location>
    <ligand>
        <name>UDP-N-acetyl-alpha-D-glucosamine</name>
        <dbReference type="ChEBI" id="CHEBI:57705"/>
    </ligand>
</feature>
<keyword evidence="4 12" id="KW-0132">Cell division</keyword>
<comment type="catalytic activity">
    <reaction evidence="11 12">
        <text>phosphoenolpyruvate + UDP-N-acetyl-alpha-D-glucosamine = UDP-N-acetyl-3-O-(1-carboxyvinyl)-alpha-D-glucosamine + phosphate</text>
        <dbReference type="Rhea" id="RHEA:18681"/>
        <dbReference type="ChEBI" id="CHEBI:43474"/>
        <dbReference type="ChEBI" id="CHEBI:57705"/>
        <dbReference type="ChEBI" id="CHEBI:58702"/>
        <dbReference type="ChEBI" id="CHEBI:68483"/>
        <dbReference type="EC" id="2.5.1.7"/>
    </reaction>
</comment>
<dbReference type="InterPro" id="IPR050068">
    <property type="entry name" value="MurA_subfamily"/>
</dbReference>
<keyword evidence="8 12" id="KW-0131">Cell cycle</keyword>
<dbReference type="CDD" id="cd01555">
    <property type="entry name" value="UdpNAET"/>
    <property type="match status" value="1"/>
</dbReference>
<dbReference type="InterPro" id="IPR005750">
    <property type="entry name" value="UDP_GlcNAc_COvinyl_MurA"/>
</dbReference>
<comment type="similarity">
    <text evidence="10 12">Belongs to the EPSP synthase family. MurA subfamily.</text>
</comment>
<dbReference type="InterPro" id="IPR036968">
    <property type="entry name" value="Enolpyruvate_Tfrase_sf"/>
</dbReference>
<dbReference type="RefSeq" id="WP_226392705.1">
    <property type="nucleotide sequence ID" value="NZ_JADCKB010000011.1"/>
</dbReference>
<proteinExistence type="inferred from homology"/>
<dbReference type="NCBIfam" id="NF006873">
    <property type="entry name" value="PRK09369.1"/>
    <property type="match status" value="1"/>
</dbReference>
<evidence type="ECO:0000256" key="2">
    <source>
        <dbReference type="ARBA" id="ARBA00004752"/>
    </source>
</evidence>
<evidence type="ECO:0000313" key="15">
    <source>
        <dbReference type="Proteomes" id="UP000806542"/>
    </source>
</evidence>
<dbReference type="GO" id="GO:0009252">
    <property type="term" value="P:peptidoglycan biosynthetic process"/>
    <property type="evidence" value="ECO:0007669"/>
    <property type="project" value="UniProtKB-UniRule"/>
</dbReference>
<dbReference type="Proteomes" id="UP000806542">
    <property type="component" value="Unassembled WGS sequence"/>
</dbReference>
<comment type="subcellular location">
    <subcellularLocation>
        <location evidence="1 12">Cytoplasm</location>
    </subcellularLocation>
</comment>
<evidence type="ECO:0000256" key="12">
    <source>
        <dbReference type="HAMAP-Rule" id="MF_00111"/>
    </source>
</evidence>
<comment type="caution">
    <text evidence="12">Lacks conserved residue(s) required for the propagation of feature annotation.</text>
</comment>
<dbReference type="Gene3D" id="3.65.10.10">
    <property type="entry name" value="Enolpyruvate transferase domain"/>
    <property type="match status" value="2"/>
</dbReference>
<sequence>MAQYLISPPQHMKGTIAISGSKNASLPILAAGLLCESPSFFENIPCLSDTQRMEQLLTCAGGICQRESFGTVSVCLPDGSKRKSAPLELVSKLRASFLVMGPLLARTGKIRIPLPGGCQIGARPIDLHLKGFAALGAKIRQGHGYVEAKCDHLTGTGIYLDFPSVGATENLMLAASLADGTTVIENAAAEPEIVDLAECLIKMGADVTGAGTDTITIIGKKVLSPCRHKVIPDRIEAGTFLAMAAAARGDVTLTNVRPSHVKPVIAKLEEMGFDMEAGEDMLHILPCEKFKAVDIKTLPYPGFPTDMQSQFMALMSVADGTGVIVETIFENRFMQVPELLRMGAKIKIDGRTAVIDGARRLSGAQVKATDLRAGASLVIAALAAQGDTIINDIEHMERGYENFVEKLTTLNINIQRCEN</sequence>
<comment type="caution">
    <text evidence="14">The sequence shown here is derived from an EMBL/GenBank/DDBJ whole genome shotgun (WGS) entry which is preliminary data.</text>
</comment>
<dbReference type="GO" id="GO:0008360">
    <property type="term" value="P:regulation of cell shape"/>
    <property type="evidence" value="ECO:0007669"/>
    <property type="project" value="UniProtKB-KW"/>
</dbReference>
<feature type="active site" description="Proton donor" evidence="12">
    <location>
        <position position="118"/>
    </location>
</feature>
<keyword evidence="9 12" id="KW-0961">Cell wall biogenesis/degradation</keyword>
<accession>A0A9D5M3X7</accession>
<comment type="pathway">
    <text evidence="2 12">Cell wall biogenesis; peptidoglycan biosynthesis.</text>
</comment>
<dbReference type="NCBIfam" id="TIGR01072">
    <property type="entry name" value="murA"/>
    <property type="match status" value="1"/>
</dbReference>
<keyword evidence="15" id="KW-1185">Reference proteome</keyword>
<dbReference type="InterPro" id="IPR013792">
    <property type="entry name" value="RNA3'P_cycl/enolpyr_Trfase_a/b"/>
</dbReference>
<evidence type="ECO:0000256" key="11">
    <source>
        <dbReference type="ARBA" id="ARBA00047527"/>
    </source>
</evidence>
<dbReference type="SUPFAM" id="SSF55205">
    <property type="entry name" value="EPT/RTPC-like"/>
    <property type="match status" value="1"/>
</dbReference>